<evidence type="ECO:0000256" key="2">
    <source>
        <dbReference type="SAM" id="SignalP"/>
    </source>
</evidence>
<evidence type="ECO:0000256" key="1">
    <source>
        <dbReference type="SAM" id="MobiDB-lite"/>
    </source>
</evidence>
<gene>
    <name evidence="3" type="ORF">VTK73DRAFT_2068</name>
</gene>
<dbReference type="Proteomes" id="UP001586593">
    <property type="component" value="Unassembled WGS sequence"/>
</dbReference>
<keyword evidence="2" id="KW-0732">Signal</keyword>
<dbReference type="EMBL" id="JAZHXJ010001551">
    <property type="protein sequence ID" value="KAL1844668.1"/>
    <property type="molecule type" value="Genomic_DNA"/>
</dbReference>
<comment type="caution">
    <text evidence="3">The sequence shown here is derived from an EMBL/GenBank/DDBJ whole genome shotgun (WGS) entry which is preliminary data.</text>
</comment>
<sequence length="168" mass="16981">MSSSMALGSLLVGSGCVSSGSPSASSSPSASASGSVSASASASPSASASAVPSWASESRAFSSPASAISKSSSTVVGFASIDSRTSIASPGMADDDDDNGDDDDDDWVRWAGLGFFLGSGREPPLLGRERNVGMADEKSSAKWNRAQSWLGAHCIQVANGGLWQRREV</sequence>
<feature type="chain" id="PRO_5047248161" description="Secreted protein" evidence="2">
    <location>
        <begin position="20"/>
        <end position="168"/>
    </location>
</feature>
<feature type="region of interest" description="Disordered" evidence="1">
    <location>
        <begin position="14"/>
        <end position="49"/>
    </location>
</feature>
<evidence type="ECO:0000313" key="3">
    <source>
        <dbReference type="EMBL" id="KAL1844668.1"/>
    </source>
</evidence>
<reference evidence="3 4" key="1">
    <citation type="journal article" date="2024" name="Commun. Biol.">
        <title>Comparative genomic analysis of thermophilic fungi reveals convergent evolutionary adaptations and gene losses.</title>
        <authorList>
            <person name="Steindorff A.S."/>
            <person name="Aguilar-Pontes M.V."/>
            <person name="Robinson A.J."/>
            <person name="Andreopoulos B."/>
            <person name="LaButti K."/>
            <person name="Kuo A."/>
            <person name="Mondo S."/>
            <person name="Riley R."/>
            <person name="Otillar R."/>
            <person name="Haridas S."/>
            <person name="Lipzen A."/>
            <person name="Grimwood J."/>
            <person name="Schmutz J."/>
            <person name="Clum A."/>
            <person name="Reid I.D."/>
            <person name="Moisan M.C."/>
            <person name="Butler G."/>
            <person name="Nguyen T.T.M."/>
            <person name="Dewar K."/>
            <person name="Conant G."/>
            <person name="Drula E."/>
            <person name="Henrissat B."/>
            <person name="Hansel C."/>
            <person name="Singer S."/>
            <person name="Hutchinson M.I."/>
            <person name="de Vries R.P."/>
            <person name="Natvig D.O."/>
            <person name="Powell A.J."/>
            <person name="Tsang A."/>
            <person name="Grigoriev I.V."/>
        </authorList>
    </citation>
    <scope>NUCLEOTIDE SEQUENCE [LARGE SCALE GENOMIC DNA]</scope>
    <source>
        <strain evidence="3 4">ATCC 24622</strain>
    </source>
</reference>
<evidence type="ECO:0000313" key="4">
    <source>
        <dbReference type="Proteomes" id="UP001586593"/>
    </source>
</evidence>
<feature type="compositionally biased region" description="Acidic residues" evidence="1">
    <location>
        <begin position="93"/>
        <end position="105"/>
    </location>
</feature>
<protein>
    <recommendedName>
        <fullName evidence="5">Secreted protein</fullName>
    </recommendedName>
</protein>
<keyword evidence="4" id="KW-1185">Reference proteome</keyword>
<feature type="signal peptide" evidence="2">
    <location>
        <begin position="1"/>
        <end position="19"/>
    </location>
</feature>
<name>A0ABR3VSL6_9PEZI</name>
<proteinExistence type="predicted"/>
<organism evidence="3 4">
    <name type="scientific">Phialemonium thermophilum</name>
    <dbReference type="NCBI Taxonomy" id="223376"/>
    <lineage>
        <taxon>Eukaryota</taxon>
        <taxon>Fungi</taxon>
        <taxon>Dikarya</taxon>
        <taxon>Ascomycota</taxon>
        <taxon>Pezizomycotina</taxon>
        <taxon>Sordariomycetes</taxon>
        <taxon>Sordariomycetidae</taxon>
        <taxon>Cephalothecales</taxon>
        <taxon>Cephalothecaceae</taxon>
        <taxon>Phialemonium</taxon>
    </lineage>
</organism>
<feature type="region of interest" description="Disordered" evidence="1">
    <location>
        <begin position="86"/>
        <end position="105"/>
    </location>
</feature>
<evidence type="ECO:0008006" key="5">
    <source>
        <dbReference type="Google" id="ProtNLM"/>
    </source>
</evidence>
<accession>A0ABR3VSL6</accession>